<gene>
    <name evidence="6" type="ORF">A2151_06530</name>
</gene>
<dbReference type="STRING" id="1817760.A2151_06530"/>
<feature type="coiled-coil region" evidence="2">
    <location>
        <begin position="128"/>
        <end position="158"/>
    </location>
</feature>
<dbReference type="Pfam" id="PF13487">
    <property type="entry name" value="HD_5"/>
    <property type="match status" value="1"/>
</dbReference>
<dbReference type="CDD" id="cd00077">
    <property type="entry name" value="HDc"/>
    <property type="match status" value="1"/>
</dbReference>
<dbReference type="Proteomes" id="UP000178885">
    <property type="component" value="Unassembled WGS sequence"/>
</dbReference>
<evidence type="ECO:0000256" key="2">
    <source>
        <dbReference type="SAM" id="Coils"/>
    </source>
</evidence>
<dbReference type="PROSITE" id="PS51831">
    <property type="entry name" value="HD"/>
    <property type="match status" value="1"/>
</dbReference>
<dbReference type="InterPro" id="IPR006674">
    <property type="entry name" value="HD_domain"/>
</dbReference>
<dbReference type="PANTHER" id="PTHR45228">
    <property type="entry name" value="CYCLIC DI-GMP PHOSPHODIESTERASE TM_0186-RELATED"/>
    <property type="match status" value="1"/>
</dbReference>
<feature type="domain" description="HD-GYP" evidence="5">
    <location>
        <begin position="188"/>
        <end position="384"/>
    </location>
</feature>
<dbReference type="SUPFAM" id="SSF109604">
    <property type="entry name" value="HD-domain/PDEase-like"/>
    <property type="match status" value="1"/>
</dbReference>
<accession>A0A1F6TKH2</accession>
<dbReference type="InterPro" id="IPR011006">
    <property type="entry name" value="CheY-like_superfamily"/>
</dbReference>
<dbReference type="InterPro" id="IPR037522">
    <property type="entry name" value="HD_GYP_dom"/>
</dbReference>
<dbReference type="PROSITE" id="PS50110">
    <property type="entry name" value="RESPONSE_REGULATORY"/>
    <property type="match status" value="1"/>
</dbReference>
<evidence type="ECO:0000256" key="1">
    <source>
        <dbReference type="PROSITE-ProRule" id="PRU00169"/>
    </source>
</evidence>
<feature type="domain" description="Response regulatory" evidence="3">
    <location>
        <begin position="18"/>
        <end position="133"/>
    </location>
</feature>
<dbReference type="SUPFAM" id="SSF52172">
    <property type="entry name" value="CheY-like"/>
    <property type="match status" value="1"/>
</dbReference>
<protein>
    <submittedName>
        <fullName evidence="6">Two-component system response regulator</fullName>
    </submittedName>
</protein>
<keyword evidence="2" id="KW-0175">Coiled coil</keyword>
<dbReference type="Pfam" id="PF00072">
    <property type="entry name" value="Response_reg"/>
    <property type="match status" value="1"/>
</dbReference>
<dbReference type="InterPro" id="IPR052020">
    <property type="entry name" value="Cyclic_di-GMP/3'3'-cGAMP_PDE"/>
</dbReference>
<evidence type="ECO:0000313" key="6">
    <source>
        <dbReference type="EMBL" id="OGI45612.1"/>
    </source>
</evidence>
<dbReference type="Gene3D" id="3.40.50.2300">
    <property type="match status" value="1"/>
</dbReference>
<proteinExistence type="predicted"/>
<dbReference type="SMART" id="SM00448">
    <property type="entry name" value="REC"/>
    <property type="match status" value="1"/>
</dbReference>
<dbReference type="SMART" id="SM00471">
    <property type="entry name" value="HDc"/>
    <property type="match status" value="1"/>
</dbReference>
<dbReference type="InterPro" id="IPR003607">
    <property type="entry name" value="HD/PDEase_dom"/>
</dbReference>
<feature type="modified residue" description="4-aspartylphosphate" evidence="1">
    <location>
        <position position="67"/>
    </location>
</feature>
<evidence type="ECO:0000259" key="4">
    <source>
        <dbReference type="PROSITE" id="PS51831"/>
    </source>
</evidence>
<dbReference type="GO" id="GO:0008081">
    <property type="term" value="F:phosphoric diester hydrolase activity"/>
    <property type="evidence" value="ECO:0007669"/>
    <property type="project" value="UniProtKB-ARBA"/>
</dbReference>
<comment type="caution">
    <text evidence="6">The sequence shown here is derived from an EMBL/GenBank/DDBJ whole genome shotgun (WGS) entry which is preliminary data.</text>
</comment>
<reference evidence="6 7" key="1">
    <citation type="journal article" date="2016" name="Nat. Commun.">
        <title>Thousands of microbial genomes shed light on interconnected biogeochemical processes in an aquifer system.</title>
        <authorList>
            <person name="Anantharaman K."/>
            <person name="Brown C.T."/>
            <person name="Hug L.A."/>
            <person name="Sharon I."/>
            <person name="Castelle C.J."/>
            <person name="Probst A.J."/>
            <person name="Thomas B.C."/>
            <person name="Singh A."/>
            <person name="Wilkins M.J."/>
            <person name="Karaoz U."/>
            <person name="Brodie E.L."/>
            <person name="Williams K.H."/>
            <person name="Hubbard S.S."/>
            <person name="Banfield J.F."/>
        </authorList>
    </citation>
    <scope>NUCLEOTIDE SEQUENCE [LARGE SCALE GENOMIC DNA]</scope>
</reference>
<feature type="domain" description="HD" evidence="4">
    <location>
        <begin position="210"/>
        <end position="333"/>
    </location>
</feature>
<sequence>MNTTAAQTQTADAPQTATVLFVDDEENILSALKRLFRPMNYRLFAVTSGAAGLEVLGKESVDVVVSDMRMPQMDGAAFLEQVANRWPDTVRILLTGYADVGSTVAAINKGHIYKYVAKPWEDNDLRLTVEHAIRMQRLEQERARLEALTRKQNDELRELNAGLETRVAARTEDLRQAMGFLETAHEGLKKNYIATIRIFANLAEMREGAVGGHARRVTEAARRLAAAIGMDEATSQHVMFAALLHDIGKIGLPDGLIRKPFNALTAEERAAVVRHPVIGQALLMALEPLHEAAQLIRHHHERFDGAGFPDGVRGEAIPPGARLLAVVNDYDALVNGMLTLNRQTPEEARGFLIENKGKRYDPGMVDAFLRLLHEEARQTTDEKEQCLKSGGLQSGMVLARDLLTREGMQLLTKGYKLDERAIRKIQDIERALGWDFSLYVRG</sequence>
<dbReference type="CDD" id="cd17569">
    <property type="entry name" value="REC_HupR-like"/>
    <property type="match status" value="1"/>
</dbReference>
<dbReference type="EMBL" id="MFSU01000100">
    <property type="protein sequence ID" value="OGI45612.1"/>
    <property type="molecule type" value="Genomic_DNA"/>
</dbReference>
<name>A0A1F6TKH2_9PROT</name>
<evidence type="ECO:0000313" key="7">
    <source>
        <dbReference type="Proteomes" id="UP000178885"/>
    </source>
</evidence>
<keyword evidence="1" id="KW-0597">Phosphoprotein</keyword>
<evidence type="ECO:0000259" key="3">
    <source>
        <dbReference type="PROSITE" id="PS50110"/>
    </source>
</evidence>
<dbReference type="GO" id="GO:0000160">
    <property type="term" value="P:phosphorelay signal transduction system"/>
    <property type="evidence" value="ECO:0007669"/>
    <property type="project" value="InterPro"/>
</dbReference>
<dbReference type="InterPro" id="IPR001789">
    <property type="entry name" value="Sig_transdc_resp-reg_receiver"/>
</dbReference>
<evidence type="ECO:0000259" key="5">
    <source>
        <dbReference type="PROSITE" id="PS51832"/>
    </source>
</evidence>
<dbReference type="PROSITE" id="PS51832">
    <property type="entry name" value="HD_GYP"/>
    <property type="match status" value="1"/>
</dbReference>
<dbReference type="PANTHER" id="PTHR45228:SF8">
    <property type="entry name" value="TWO-COMPONENT RESPONSE REGULATOR-RELATED"/>
    <property type="match status" value="1"/>
</dbReference>
<organism evidence="6 7">
    <name type="scientific">Candidatus Muproteobacteria bacterium RBG_16_65_34</name>
    <dbReference type="NCBI Taxonomy" id="1817760"/>
    <lineage>
        <taxon>Bacteria</taxon>
        <taxon>Pseudomonadati</taxon>
        <taxon>Pseudomonadota</taxon>
        <taxon>Candidatus Muproteobacteria</taxon>
    </lineage>
</organism>
<dbReference type="Gene3D" id="1.10.3210.10">
    <property type="entry name" value="Hypothetical protein af1432"/>
    <property type="match status" value="1"/>
</dbReference>
<dbReference type="AlphaFoldDB" id="A0A1F6TKH2"/>